<feature type="transmembrane region" description="Helical" evidence="5">
    <location>
        <begin position="76"/>
        <end position="97"/>
    </location>
</feature>
<comment type="caution">
    <text evidence="6">The sequence shown here is derived from an EMBL/GenBank/DDBJ whole genome shotgun (WGS) entry which is preliminary data.</text>
</comment>
<feature type="transmembrane region" description="Helical" evidence="5">
    <location>
        <begin position="195"/>
        <end position="215"/>
    </location>
</feature>
<comment type="subcellular location">
    <subcellularLocation>
        <location evidence="1">Membrane</location>
        <topology evidence="1">Multi-pass membrane protein</topology>
    </subcellularLocation>
</comment>
<evidence type="ECO:0000256" key="1">
    <source>
        <dbReference type="ARBA" id="ARBA00004141"/>
    </source>
</evidence>
<dbReference type="GO" id="GO:0016020">
    <property type="term" value="C:membrane"/>
    <property type="evidence" value="ECO:0007669"/>
    <property type="project" value="UniProtKB-SubCell"/>
</dbReference>
<dbReference type="Pfam" id="PF04479">
    <property type="entry name" value="RTA1"/>
    <property type="match status" value="1"/>
</dbReference>
<evidence type="ECO:0000256" key="4">
    <source>
        <dbReference type="ARBA" id="ARBA00023136"/>
    </source>
</evidence>
<dbReference type="Proteomes" id="UP001187734">
    <property type="component" value="Unassembled WGS sequence"/>
</dbReference>
<dbReference type="AlphaFoldDB" id="A0AAE8M824"/>
<dbReference type="InterPro" id="IPR007568">
    <property type="entry name" value="RTA1"/>
</dbReference>
<keyword evidence="7" id="KW-1185">Reference proteome</keyword>
<reference evidence="6" key="1">
    <citation type="submission" date="2018-03" db="EMBL/GenBank/DDBJ databases">
        <authorList>
            <person name="Guldener U."/>
        </authorList>
    </citation>
    <scope>NUCLEOTIDE SEQUENCE</scope>
</reference>
<evidence type="ECO:0000313" key="7">
    <source>
        <dbReference type="Proteomes" id="UP001187734"/>
    </source>
</evidence>
<feature type="transmembrane region" description="Helical" evidence="5">
    <location>
        <begin position="44"/>
        <end position="64"/>
    </location>
</feature>
<proteinExistence type="predicted"/>
<protein>
    <submittedName>
        <fullName evidence="6">Related to Rtm1p</fullName>
    </submittedName>
</protein>
<gene>
    <name evidence="6" type="ORF">FTOL_05832</name>
</gene>
<name>A0AAE8M824_9HYPO</name>
<dbReference type="PANTHER" id="PTHR31465:SF1">
    <property type="entry name" value="PROTEIN RTA1-RELATED"/>
    <property type="match status" value="1"/>
</dbReference>
<sequence length="274" mass="30562">MATSPSNLYAEYKPARALAIVVCVVFIVLSLVQTWRIIRTHRWFGFTIVIGGLFEIAGLAARIYSCNHRIDQGSYGAQILLILLAPIFFAASIYMFLGRLIASADYPSLCGIHTRWLSKFFVVGDVLCFLIQVCGAGIFVSADNTSEQADGENVILAGLALQVVILIIFIIFAIIFDVTVIKKGYPGSTNPNSRLFPKMVILYLCSTLIMCRNIFRLVEFGQGEDGYLLAHEWPVYVLDIMFMAFVMVLTLGWYSGEMRVEKSRPTLQPMSENA</sequence>
<evidence type="ECO:0000256" key="2">
    <source>
        <dbReference type="ARBA" id="ARBA00022692"/>
    </source>
</evidence>
<keyword evidence="2 5" id="KW-0812">Transmembrane</keyword>
<evidence type="ECO:0000256" key="3">
    <source>
        <dbReference type="ARBA" id="ARBA00022989"/>
    </source>
</evidence>
<keyword evidence="3 5" id="KW-1133">Transmembrane helix</keyword>
<feature type="transmembrane region" description="Helical" evidence="5">
    <location>
        <begin position="154"/>
        <end position="175"/>
    </location>
</feature>
<feature type="transmembrane region" description="Helical" evidence="5">
    <location>
        <begin position="117"/>
        <end position="142"/>
    </location>
</feature>
<dbReference type="EMBL" id="ONZP01000184">
    <property type="protein sequence ID" value="SPJ76101.1"/>
    <property type="molecule type" value="Genomic_DNA"/>
</dbReference>
<feature type="transmembrane region" description="Helical" evidence="5">
    <location>
        <begin position="235"/>
        <end position="254"/>
    </location>
</feature>
<keyword evidence="4 5" id="KW-0472">Membrane</keyword>
<organism evidence="6 7">
    <name type="scientific">Fusarium torulosum</name>
    <dbReference type="NCBI Taxonomy" id="33205"/>
    <lineage>
        <taxon>Eukaryota</taxon>
        <taxon>Fungi</taxon>
        <taxon>Dikarya</taxon>
        <taxon>Ascomycota</taxon>
        <taxon>Pezizomycotina</taxon>
        <taxon>Sordariomycetes</taxon>
        <taxon>Hypocreomycetidae</taxon>
        <taxon>Hypocreales</taxon>
        <taxon>Nectriaceae</taxon>
        <taxon>Fusarium</taxon>
    </lineage>
</organism>
<evidence type="ECO:0000313" key="6">
    <source>
        <dbReference type="EMBL" id="SPJ76101.1"/>
    </source>
</evidence>
<feature type="transmembrane region" description="Helical" evidence="5">
    <location>
        <begin position="15"/>
        <end position="32"/>
    </location>
</feature>
<accession>A0AAE8M824</accession>
<evidence type="ECO:0000256" key="5">
    <source>
        <dbReference type="SAM" id="Phobius"/>
    </source>
</evidence>
<dbReference type="PANTHER" id="PTHR31465">
    <property type="entry name" value="PROTEIN RTA1-RELATED"/>
    <property type="match status" value="1"/>
</dbReference>